<dbReference type="Proteomes" id="UP000038009">
    <property type="component" value="Unassembled WGS sequence"/>
</dbReference>
<feature type="compositionally biased region" description="Low complexity" evidence="1">
    <location>
        <begin position="824"/>
        <end position="835"/>
    </location>
</feature>
<feature type="region of interest" description="Disordered" evidence="1">
    <location>
        <begin position="275"/>
        <end position="350"/>
    </location>
</feature>
<dbReference type="OrthoDB" id="266893at2759"/>
<feature type="compositionally biased region" description="Polar residues" evidence="1">
    <location>
        <begin position="556"/>
        <end position="579"/>
    </location>
</feature>
<feature type="region of interest" description="Disordered" evidence="1">
    <location>
        <begin position="804"/>
        <end position="843"/>
    </location>
</feature>
<accession>A0A0N1I428</accession>
<dbReference type="EMBL" id="LJSK01000002">
    <property type="protein sequence ID" value="KPI90690.1"/>
    <property type="molecule type" value="Genomic_DNA"/>
</dbReference>
<feature type="compositionally biased region" description="Basic and acidic residues" evidence="1">
    <location>
        <begin position="211"/>
        <end position="220"/>
    </location>
</feature>
<feature type="region of interest" description="Disordered" evidence="1">
    <location>
        <begin position="450"/>
        <end position="469"/>
    </location>
</feature>
<feature type="region of interest" description="Disordered" evidence="1">
    <location>
        <begin position="525"/>
        <end position="647"/>
    </location>
</feature>
<evidence type="ECO:0000313" key="2">
    <source>
        <dbReference type="EMBL" id="KPI90690.1"/>
    </source>
</evidence>
<comment type="caution">
    <text evidence="2">The sequence shown here is derived from an EMBL/GenBank/DDBJ whole genome shotgun (WGS) entry which is preliminary data.</text>
</comment>
<evidence type="ECO:0000313" key="3">
    <source>
        <dbReference type="Proteomes" id="UP000038009"/>
    </source>
</evidence>
<feature type="compositionally biased region" description="Low complexity" evidence="1">
    <location>
        <begin position="221"/>
        <end position="233"/>
    </location>
</feature>
<evidence type="ECO:0000256" key="1">
    <source>
        <dbReference type="SAM" id="MobiDB-lite"/>
    </source>
</evidence>
<feature type="compositionally biased region" description="Basic and acidic residues" evidence="1">
    <location>
        <begin position="863"/>
        <end position="880"/>
    </location>
</feature>
<keyword evidence="3" id="KW-1185">Reference proteome</keyword>
<feature type="compositionally biased region" description="Polar residues" evidence="1">
    <location>
        <begin position="813"/>
        <end position="823"/>
    </location>
</feature>
<feature type="compositionally biased region" description="Polar residues" evidence="1">
    <location>
        <begin position="533"/>
        <end position="547"/>
    </location>
</feature>
<gene>
    <name evidence="2" type="ORF">ABL78_0126</name>
</gene>
<feature type="region of interest" description="Disordered" evidence="1">
    <location>
        <begin position="101"/>
        <end position="125"/>
    </location>
</feature>
<proteinExistence type="predicted"/>
<dbReference type="VEuPathDB" id="TriTrypDB:Lsey_0002_0140"/>
<feature type="compositionally biased region" description="Low complexity" evidence="1">
    <location>
        <begin position="16"/>
        <end position="33"/>
    </location>
</feature>
<feature type="region of interest" description="Disordered" evidence="1">
    <location>
        <begin position="863"/>
        <end position="888"/>
    </location>
</feature>
<feature type="compositionally biased region" description="Polar residues" evidence="1">
    <location>
        <begin position="76"/>
        <end position="87"/>
    </location>
</feature>
<feature type="compositionally biased region" description="Polar residues" evidence="1">
    <location>
        <begin position="278"/>
        <end position="292"/>
    </location>
</feature>
<feature type="region of interest" description="Disordered" evidence="1">
    <location>
        <begin position="71"/>
        <end position="90"/>
    </location>
</feature>
<feature type="region of interest" description="Disordered" evidence="1">
    <location>
        <begin position="1"/>
        <end position="63"/>
    </location>
</feature>
<sequence length="888" mass="93566">MPFRVGTPTRLAGKPSLSTRVSSPSSKNPNSRRTGCRHTTTITNAPPPNSPSQGGASSPSPIAAVPVNASRARARITNSPRRLSGSVNGFPMHRQALPCASVDSSRVDVEGSSSAAPSGYGRSQRLNSVPTLFTTASSTYSPMNSVVTIDKKPAARPNGQTLACLLLRSSSEDRGKGNGGSARHSGCRPLLSNSNSEGTASSGRRRRRTRPSAEEAEHGSSRASSSRASSPLLHPAESPVVEMPLRQLNGTSPLLFTVPMHRGAAAAGPALGIERGRLSSTHTSATYSTGTSDRGRHSDESSFSSPFRFTLPLGEGGGERREKKGGGTLDPAPASADKPWLSKPGGGILKRRRALRLRTGPMTAASTPTAMKLSLGTTAPSLTSNGATTSRSSSVQHLRLSRHVRFDEAKNEYLEASPCHSSCSDSPLYAQLGNEEWDSVMLSSSKEPVYDGEQQADTGTVLPTGKTKPSAWGADSEWFNAEFGAQMEPHAHHSDLSPSKLHAAIIGIPGAAASELSPSSLLNVSTPHCGPASPSTPIHHTLHTPTSAHGGHSKRQSFSASGARQRKSPLSTTTNGKSNCSKDEQPQLRPPTPPGPPHNSNNATEAASKEGEGETRGSSPVLVYERDPNDMEADPQSPLLMPQWGLNSLTHTTPPTAASLPAAYRANDALVPAPPLSVGALRQRSSLAKASPSTSPSPRRVIWGSCCRSSGSHQRLSSPGVSFGNVDFRSLSIGDDFDPLGGVERKGFFSATAPPLPRLQASGLLAIPVTKKDVEGSDASESSSSSVLQLSDAERRLLRAVMHTNEQSRRTRAQNNIGSSSPRAATVAGASTTSANREGNGTRVLRESVRTLGDPRNELLSSDIRHFLRGDSTKQRGAKKDRQRRGWQ</sequence>
<protein>
    <submittedName>
        <fullName evidence="2">Uncharacterized protein</fullName>
    </submittedName>
</protein>
<feature type="region of interest" description="Disordered" evidence="1">
    <location>
        <begin position="171"/>
        <end position="233"/>
    </location>
</feature>
<organism evidence="2 3">
    <name type="scientific">Leptomonas seymouri</name>
    <dbReference type="NCBI Taxonomy" id="5684"/>
    <lineage>
        <taxon>Eukaryota</taxon>
        <taxon>Discoba</taxon>
        <taxon>Euglenozoa</taxon>
        <taxon>Kinetoplastea</taxon>
        <taxon>Metakinetoplastina</taxon>
        <taxon>Trypanosomatida</taxon>
        <taxon>Trypanosomatidae</taxon>
        <taxon>Leishmaniinae</taxon>
        <taxon>Leptomonas</taxon>
    </lineage>
</organism>
<feature type="compositionally biased region" description="Pro residues" evidence="1">
    <location>
        <begin position="588"/>
        <end position="597"/>
    </location>
</feature>
<name>A0A0N1I428_LEPSE</name>
<dbReference type="OMA" id="DADSEWF"/>
<dbReference type="AlphaFoldDB" id="A0A0N1I428"/>
<reference evidence="2 3" key="1">
    <citation type="journal article" date="2015" name="PLoS Pathog.">
        <title>Leptomonas seymouri: Adaptations to the Dixenous Life Cycle Analyzed by Genome Sequencing, Transcriptome Profiling and Co-infection with Leishmania donovani.</title>
        <authorList>
            <person name="Kraeva N."/>
            <person name="Butenko A."/>
            <person name="Hlavacova J."/>
            <person name="Kostygov A."/>
            <person name="Myskova J."/>
            <person name="Grybchuk D."/>
            <person name="Lestinova T."/>
            <person name="Votypka J."/>
            <person name="Volf P."/>
            <person name="Opperdoes F."/>
            <person name="Flegontov P."/>
            <person name="Lukes J."/>
            <person name="Yurchenko V."/>
        </authorList>
    </citation>
    <scope>NUCLEOTIDE SEQUENCE [LARGE SCALE GENOMIC DNA]</scope>
    <source>
        <strain evidence="2 3">ATCC 30220</strain>
    </source>
</reference>
<feature type="compositionally biased region" description="Low complexity" evidence="1">
    <location>
        <begin position="51"/>
        <end position="63"/>
    </location>
</feature>